<evidence type="ECO:0000313" key="2">
    <source>
        <dbReference type="Proteomes" id="UP000011185"/>
    </source>
</evidence>
<reference evidence="1 2" key="1">
    <citation type="journal article" date="2012" name="PLoS Pathog.">
        <title>The genome of the obligate intracellular parasite Trachipleistophora hominis: new insights into microsporidian genome dynamics and reductive evolution.</title>
        <authorList>
            <person name="Heinz E."/>
            <person name="Williams T.A."/>
            <person name="Nakjang S."/>
            <person name="Noel C.J."/>
            <person name="Swan D.C."/>
            <person name="Goldberg A.V."/>
            <person name="Harris S.R."/>
            <person name="Weinmaier T."/>
            <person name="Markert S."/>
            <person name="Becher D."/>
            <person name="Bernhardt J."/>
            <person name="Dagan T."/>
            <person name="Hacker C."/>
            <person name="Lucocq J.M."/>
            <person name="Schweder T."/>
            <person name="Rattei T."/>
            <person name="Hall N."/>
            <person name="Hirt R.P."/>
            <person name="Embley T.M."/>
        </authorList>
    </citation>
    <scope>NUCLEOTIDE SEQUENCE [LARGE SCALE GENOMIC DNA]</scope>
</reference>
<organism evidence="1 2">
    <name type="scientific">Trachipleistophora hominis</name>
    <name type="common">Microsporidian parasite</name>
    <dbReference type="NCBI Taxonomy" id="72359"/>
    <lineage>
        <taxon>Eukaryota</taxon>
        <taxon>Fungi</taxon>
        <taxon>Fungi incertae sedis</taxon>
        <taxon>Microsporidia</taxon>
        <taxon>Pleistophoridae</taxon>
        <taxon>Trachipleistophora</taxon>
    </lineage>
</organism>
<protein>
    <submittedName>
        <fullName evidence="1">Uncharacterized protein</fullName>
    </submittedName>
</protein>
<dbReference type="OrthoDB" id="10338078at2759"/>
<keyword evidence="2" id="KW-1185">Reference proteome</keyword>
<sequence>MISTKSIKMYCLEEKRIIYKKKIPVKGSNAKNNRLIVATNDSLLLFTVTPTELLEQRTLNYQTALNIFGRIYGFENKPTKIDKKSLLLRNMHMPVFKIKNEHVNSILPKKSTSKLKVSNKFFIFNNNIKVIRRRSITVTYKGGKLSIYKHNKKVKSFFDNVRQIILLKNLIVFTTKECINLYDFKVWKKVSLRNASIFQIRSGILVFTRNKIYLFDQIRNSNKFLLGICERACVVYRNENVHDIIHLLEFTKNYKELLEISSHYRFRSHSFVESYLKLLIHGSELDSTIIIPMNNLFKTYKFTLFYETALLAQQHNRILFAQYLIAREQNIYKKVHFLIKYKDNNFLSKLITEETNHIFLHHLFSSMRLYLSKNDILSAIRNEDSYLKYKNYIKHFESEYLEFLEDCSRYDELFYFKLERNMIDPRIPLKKAFNARIINILSKFYSLKNYISKHYNYDVGTVDQAITFLLSNNDKKNAFSLKYLSVMCKEKFDYLRNTIT</sequence>
<dbReference type="HOGENOM" id="CLU_545352_0_0_1"/>
<evidence type="ECO:0000313" key="1">
    <source>
        <dbReference type="EMBL" id="ELQ74482.1"/>
    </source>
</evidence>
<dbReference type="EMBL" id="JH994038">
    <property type="protein sequence ID" value="ELQ74482.1"/>
    <property type="molecule type" value="Genomic_DNA"/>
</dbReference>
<gene>
    <name evidence="1" type="ORF">THOM_2577</name>
</gene>
<dbReference type="OMA" id="FTTKECI"/>
<dbReference type="AlphaFoldDB" id="L7JUN6"/>
<dbReference type="Proteomes" id="UP000011185">
    <property type="component" value="Unassembled WGS sequence"/>
</dbReference>
<proteinExistence type="predicted"/>
<dbReference type="InParanoid" id="L7JUN6"/>
<accession>L7JUN6</accession>
<dbReference type="VEuPathDB" id="MicrosporidiaDB:THOM_2577"/>
<name>L7JUN6_TRAHO</name>